<dbReference type="SUPFAM" id="SSF50978">
    <property type="entry name" value="WD40 repeat-like"/>
    <property type="match status" value="1"/>
</dbReference>
<dbReference type="STRING" id="94237.ENSMMOP00000020813"/>
<dbReference type="AlphaFoldDB" id="A0A3Q3WRS6"/>
<reference evidence="4" key="2">
    <citation type="submission" date="2025-09" db="UniProtKB">
        <authorList>
            <consortium name="Ensembl"/>
        </authorList>
    </citation>
    <scope>IDENTIFICATION</scope>
</reference>
<keyword evidence="2" id="KW-0677">Repeat</keyword>
<accession>A0A3Q3WRS6</accession>
<proteinExistence type="predicted"/>
<evidence type="ECO:0000313" key="5">
    <source>
        <dbReference type="Proteomes" id="UP000261620"/>
    </source>
</evidence>
<dbReference type="PANTHER" id="PTHR44324">
    <property type="entry name" value="WD40 REPEAT DOMAIN 95"/>
    <property type="match status" value="1"/>
</dbReference>
<dbReference type="PROSITE" id="PS50082">
    <property type="entry name" value="WD_REPEATS_2"/>
    <property type="match status" value="2"/>
</dbReference>
<evidence type="ECO:0000256" key="1">
    <source>
        <dbReference type="ARBA" id="ARBA00022574"/>
    </source>
</evidence>
<organism evidence="4 5">
    <name type="scientific">Mola mola</name>
    <name type="common">Ocean sunfish</name>
    <name type="synonym">Tetraodon mola</name>
    <dbReference type="NCBI Taxonomy" id="94237"/>
    <lineage>
        <taxon>Eukaryota</taxon>
        <taxon>Metazoa</taxon>
        <taxon>Chordata</taxon>
        <taxon>Craniata</taxon>
        <taxon>Vertebrata</taxon>
        <taxon>Euteleostomi</taxon>
        <taxon>Actinopterygii</taxon>
        <taxon>Neopterygii</taxon>
        <taxon>Teleostei</taxon>
        <taxon>Neoteleostei</taxon>
        <taxon>Acanthomorphata</taxon>
        <taxon>Eupercaria</taxon>
        <taxon>Tetraodontiformes</taxon>
        <taxon>Molidae</taxon>
        <taxon>Mola</taxon>
    </lineage>
</organism>
<feature type="repeat" description="WD" evidence="3">
    <location>
        <begin position="108"/>
        <end position="149"/>
    </location>
</feature>
<keyword evidence="5" id="KW-1185">Reference proteome</keyword>
<evidence type="ECO:0000256" key="3">
    <source>
        <dbReference type="PROSITE-ProRule" id="PRU00221"/>
    </source>
</evidence>
<feature type="repeat" description="WD" evidence="3">
    <location>
        <begin position="159"/>
        <end position="193"/>
    </location>
</feature>
<dbReference type="Proteomes" id="UP000261620">
    <property type="component" value="Unplaced"/>
</dbReference>
<protein>
    <submittedName>
        <fullName evidence="4">Uncharacterized protein</fullName>
    </submittedName>
</protein>
<dbReference type="PROSITE" id="PS00678">
    <property type="entry name" value="WD_REPEATS_1"/>
    <property type="match status" value="1"/>
</dbReference>
<keyword evidence="1 3" id="KW-0853">WD repeat</keyword>
<dbReference type="InterPro" id="IPR001680">
    <property type="entry name" value="WD40_rpt"/>
</dbReference>
<evidence type="ECO:0000256" key="2">
    <source>
        <dbReference type="ARBA" id="ARBA00022737"/>
    </source>
</evidence>
<dbReference type="InterPro" id="IPR019775">
    <property type="entry name" value="WD40_repeat_CS"/>
</dbReference>
<dbReference type="Pfam" id="PF00400">
    <property type="entry name" value="WD40"/>
    <property type="match status" value="5"/>
</dbReference>
<dbReference type="InterPro" id="IPR036322">
    <property type="entry name" value="WD40_repeat_dom_sf"/>
</dbReference>
<dbReference type="PANTHER" id="PTHR44324:SF4">
    <property type="entry name" value="WD40 REPEAT DOMAIN 95"/>
    <property type="match status" value="1"/>
</dbReference>
<dbReference type="Gene3D" id="2.130.10.10">
    <property type="entry name" value="YVTN repeat-like/Quinoprotein amine dehydrogenase"/>
    <property type="match status" value="2"/>
</dbReference>
<evidence type="ECO:0000313" key="4">
    <source>
        <dbReference type="Ensembl" id="ENSMMOP00000020813.1"/>
    </source>
</evidence>
<name>A0A3Q3WRS6_MOLML</name>
<sequence>MLYSVWRCRGRKTNLPLVLCFFCRKPAGILQGHSAPIAHLCISSEDSQLFSVSTDGTVKVILLFHECCLFTAEPKASGIHGDITACWLSCLCALFMTECFGNIPPRVIASHNEPVTCCGFTEEFRQVVSCTEGSVVKVWDFDTGRQVFEFGGVHGLAVITCMTFDLKGRRLITGGKDGSLKIWNFNNGQCLKTLQKDGECHEVGDCIFVKLTFLFHRHFFFPQKNGHKEAILCVAQCPPSLLATSSDGGEIIVWNVNSGHIQCRFDSPLPDEHQQVEGESAMPCFISSHVSSFLSSLQIVDDDQVVLTSSADCTVRLWSARGHFIGESHFASVSLLHCHANKINLEVENASIYGHVHFSNDSTCEWINTRGVWGKNELLGPCVPMAPPALNALCSCLVTCKYPSSTVHKANSMSSSATPYHNEPKKQPLLLCCNNMGSQVYHLHFINMHHVMQDQDSHQDNLEASSTKSNHKN</sequence>
<dbReference type="InterPro" id="IPR015943">
    <property type="entry name" value="WD40/YVTN_repeat-like_dom_sf"/>
</dbReference>
<reference evidence="4" key="1">
    <citation type="submission" date="2025-08" db="UniProtKB">
        <authorList>
            <consortium name="Ensembl"/>
        </authorList>
    </citation>
    <scope>IDENTIFICATION</scope>
</reference>
<dbReference type="SMART" id="SM00320">
    <property type="entry name" value="WD40"/>
    <property type="match status" value="5"/>
</dbReference>
<dbReference type="Ensembl" id="ENSMMOT00000021159.1">
    <property type="protein sequence ID" value="ENSMMOP00000020813.1"/>
    <property type="gene ID" value="ENSMMOG00000015831.1"/>
</dbReference>
<dbReference type="InterPro" id="IPR051242">
    <property type="entry name" value="WD-EF-hand_domain"/>
</dbReference>